<keyword evidence="3" id="KW-1133">Transmembrane helix</keyword>
<evidence type="ECO:0000313" key="6">
    <source>
        <dbReference type="Proteomes" id="UP000318717"/>
    </source>
</evidence>
<comment type="caution">
    <text evidence="5">The sequence shown here is derived from an EMBL/GenBank/DDBJ whole genome shotgun (WGS) entry which is preliminary data.</text>
</comment>
<dbReference type="OrthoDB" id="6311790at2"/>
<dbReference type="PROSITE" id="PS51755">
    <property type="entry name" value="OMPR_PHOB"/>
    <property type="match status" value="1"/>
</dbReference>
<dbReference type="CDD" id="cd00383">
    <property type="entry name" value="trans_reg_C"/>
    <property type="match status" value="1"/>
</dbReference>
<dbReference type="GO" id="GO:0003677">
    <property type="term" value="F:DNA binding"/>
    <property type="evidence" value="ECO:0007669"/>
    <property type="project" value="UniProtKB-UniRule"/>
</dbReference>
<name>A0A4Y3HV12_9VIBR</name>
<dbReference type="AlphaFoldDB" id="A0A4Y3HV12"/>
<sequence>MTEPSLEPPVYKIGELRFSPLSGVLELSGEKVVLRAREANLLNALIQSFPEVLSRTEIEAQLWKDSYATNATINQTIKSLRFSLKDEERIIIRTIPKQGYLLSKKPAVEETSDHLQTKDAKVELQRPILNKTNRIYFYIATLGSICAFALGVLGIGNPPDTQISQKIDHAWYLMEEVPATLQSQVAAKYDSKQVVVMHSGMGYQVCQLDSEVLLCQKL</sequence>
<dbReference type="Pfam" id="PF00486">
    <property type="entry name" value="Trans_reg_C"/>
    <property type="match status" value="1"/>
</dbReference>
<accession>A0A4Y3HV12</accession>
<reference evidence="5 6" key="1">
    <citation type="submission" date="2019-06" db="EMBL/GenBank/DDBJ databases">
        <title>Whole genome shotgun sequence of Vibrio inusitatus NBRC 102082.</title>
        <authorList>
            <person name="Hosoyama A."/>
            <person name="Uohara A."/>
            <person name="Ohji S."/>
            <person name="Ichikawa N."/>
        </authorList>
    </citation>
    <scope>NUCLEOTIDE SEQUENCE [LARGE SCALE GENOMIC DNA]</scope>
    <source>
        <strain evidence="5 6">NBRC 102082</strain>
    </source>
</reference>
<proteinExistence type="predicted"/>
<dbReference type="GO" id="GO:0000160">
    <property type="term" value="P:phosphorelay signal transduction system"/>
    <property type="evidence" value="ECO:0007669"/>
    <property type="project" value="InterPro"/>
</dbReference>
<evidence type="ECO:0000259" key="4">
    <source>
        <dbReference type="PROSITE" id="PS51755"/>
    </source>
</evidence>
<feature type="transmembrane region" description="Helical" evidence="3">
    <location>
        <begin position="135"/>
        <end position="156"/>
    </location>
</feature>
<dbReference type="SUPFAM" id="SSF46894">
    <property type="entry name" value="C-terminal effector domain of the bipartite response regulators"/>
    <property type="match status" value="1"/>
</dbReference>
<dbReference type="RefSeq" id="WP_141345351.1">
    <property type="nucleotide sequence ID" value="NZ_BJLF01000007.1"/>
</dbReference>
<dbReference type="EMBL" id="BJLF01000007">
    <property type="protein sequence ID" value="GEA51023.1"/>
    <property type="molecule type" value="Genomic_DNA"/>
</dbReference>
<dbReference type="InterPro" id="IPR016032">
    <property type="entry name" value="Sig_transdc_resp-reg_C-effctor"/>
</dbReference>
<dbReference type="InterPro" id="IPR036388">
    <property type="entry name" value="WH-like_DNA-bd_sf"/>
</dbReference>
<evidence type="ECO:0000256" key="2">
    <source>
        <dbReference type="PROSITE-ProRule" id="PRU01091"/>
    </source>
</evidence>
<keyword evidence="3" id="KW-0812">Transmembrane</keyword>
<evidence type="ECO:0000256" key="3">
    <source>
        <dbReference type="SAM" id="Phobius"/>
    </source>
</evidence>
<dbReference type="Gene3D" id="1.10.10.10">
    <property type="entry name" value="Winged helix-like DNA-binding domain superfamily/Winged helix DNA-binding domain"/>
    <property type="match status" value="1"/>
</dbReference>
<organism evidence="5 6">
    <name type="scientific">Vibrio inusitatus NBRC 102082</name>
    <dbReference type="NCBI Taxonomy" id="1219070"/>
    <lineage>
        <taxon>Bacteria</taxon>
        <taxon>Pseudomonadati</taxon>
        <taxon>Pseudomonadota</taxon>
        <taxon>Gammaproteobacteria</taxon>
        <taxon>Vibrionales</taxon>
        <taxon>Vibrionaceae</taxon>
        <taxon>Vibrio</taxon>
    </lineage>
</organism>
<keyword evidence="1 2" id="KW-0238">DNA-binding</keyword>
<dbReference type="GO" id="GO:0006355">
    <property type="term" value="P:regulation of DNA-templated transcription"/>
    <property type="evidence" value="ECO:0007669"/>
    <property type="project" value="InterPro"/>
</dbReference>
<dbReference type="SMART" id="SM00862">
    <property type="entry name" value="Trans_reg_C"/>
    <property type="match status" value="1"/>
</dbReference>
<keyword evidence="6" id="KW-1185">Reference proteome</keyword>
<dbReference type="InterPro" id="IPR001867">
    <property type="entry name" value="OmpR/PhoB-type_DNA-bd"/>
</dbReference>
<evidence type="ECO:0000313" key="5">
    <source>
        <dbReference type="EMBL" id="GEA51023.1"/>
    </source>
</evidence>
<protein>
    <recommendedName>
        <fullName evidence="4">OmpR/PhoB-type domain-containing protein</fullName>
    </recommendedName>
</protein>
<evidence type="ECO:0000256" key="1">
    <source>
        <dbReference type="ARBA" id="ARBA00023125"/>
    </source>
</evidence>
<dbReference type="Proteomes" id="UP000318717">
    <property type="component" value="Unassembled WGS sequence"/>
</dbReference>
<gene>
    <name evidence="5" type="ORF">VIN01S_18270</name>
</gene>
<feature type="DNA-binding region" description="OmpR/PhoB-type" evidence="2">
    <location>
        <begin position="8"/>
        <end position="104"/>
    </location>
</feature>
<feature type="domain" description="OmpR/PhoB-type" evidence="4">
    <location>
        <begin position="8"/>
        <end position="104"/>
    </location>
</feature>
<keyword evidence="3" id="KW-0472">Membrane</keyword>